<dbReference type="EMBL" id="JBHTLS010000135">
    <property type="protein sequence ID" value="MFD1107255.1"/>
    <property type="molecule type" value="Genomic_DNA"/>
</dbReference>
<dbReference type="Proteomes" id="UP001597203">
    <property type="component" value="Unassembled WGS sequence"/>
</dbReference>
<accession>A0ABW3P736</accession>
<keyword evidence="1" id="KW-1133">Transmembrane helix</keyword>
<sequence length="41" mass="4605">MPEDDPRSGRRRPPWWFMPIVMTGLGLAAAALAMTMMTIVE</sequence>
<proteinExistence type="predicted"/>
<organism evidence="2 3">
    <name type="scientific">Sphingobium olei</name>
    <dbReference type="NCBI Taxonomy" id="420955"/>
    <lineage>
        <taxon>Bacteria</taxon>
        <taxon>Pseudomonadati</taxon>
        <taxon>Pseudomonadota</taxon>
        <taxon>Alphaproteobacteria</taxon>
        <taxon>Sphingomonadales</taxon>
        <taxon>Sphingomonadaceae</taxon>
        <taxon>Sphingobium</taxon>
    </lineage>
</organism>
<keyword evidence="1" id="KW-0472">Membrane</keyword>
<keyword evidence="1" id="KW-0812">Transmembrane</keyword>
<evidence type="ECO:0000313" key="3">
    <source>
        <dbReference type="Proteomes" id="UP001597203"/>
    </source>
</evidence>
<protein>
    <submittedName>
        <fullName evidence="2">Uncharacterized protein</fullName>
    </submittedName>
</protein>
<gene>
    <name evidence="2" type="ORF">ACFQ24_20505</name>
</gene>
<dbReference type="RefSeq" id="WP_380914667.1">
    <property type="nucleotide sequence ID" value="NZ_JBHTLS010000135.1"/>
</dbReference>
<evidence type="ECO:0000256" key="1">
    <source>
        <dbReference type="SAM" id="Phobius"/>
    </source>
</evidence>
<evidence type="ECO:0000313" key="2">
    <source>
        <dbReference type="EMBL" id="MFD1107255.1"/>
    </source>
</evidence>
<feature type="transmembrane region" description="Helical" evidence="1">
    <location>
        <begin position="15"/>
        <end position="40"/>
    </location>
</feature>
<name>A0ABW3P736_9SPHN</name>
<comment type="caution">
    <text evidence="2">The sequence shown here is derived from an EMBL/GenBank/DDBJ whole genome shotgun (WGS) entry which is preliminary data.</text>
</comment>
<reference evidence="3" key="1">
    <citation type="journal article" date="2019" name="Int. J. Syst. Evol. Microbiol.">
        <title>The Global Catalogue of Microorganisms (GCM) 10K type strain sequencing project: providing services to taxonomists for standard genome sequencing and annotation.</title>
        <authorList>
            <consortium name="The Broad Institute Genomics Platform"/>
            <consortium name="The Broad Institute Genome Sequencing Center for Infectious Disease"/>
            <person name="Wu L."/>
            <person name="Ma J."/>
        </authorList>
    </citation>
    <scope>NUCLEOTIDE SEQUENCE [LARGE SCALE GENOMIC DNA]</scope>
    <source>
        <strain evidence="3">CCUG 54329</strain>
    </source>
</reference>
<keyword evidence="3" id="KW-1185">Reference proteome</keyword>